<name>A0A5J4VD21_9EUKA</name>
<dbReference type="Proteomes" id="UP000324800">
    <property type="component" value="Unassembled WGS sequence"/>
</dbReference>
<evidence type="ECO:0000313" key="2">
    <source>
        <dbReference type="Proteomes" id="UP000324800"/>
    </source>
</evidence>
<dbReference type="EMBL" id="SNRW01007969">
    <property type="protein sequence ID" value="KAA6380322.1"/>
    <property type="molecule type" value="Genomic_DNA"/>
</dbReference>
<proteinExistence type="predicted"/>
<gene>
    <name evidence="1" type="ORF">EZS28_024149</name>
</gene>
<evidence type="ECO:0000313" key="1">
    <source>
        <dbReference type="EMBL" id="KAA6380322.1"/>
    </source>
</evidence>
<reference evidence="1 2" key="1">
    <citation type="submission" date="2019-03" db="EMBL/GenBank/DDBJ databases">
        <title>Single cell metagenomics reveals metabolic interactions within the superorganism composed of flagellate Streblomastix strix and complex community of Bacteroidetes bacteria on its surface.</title>
        <authorList>
            <person name="Treitli S.C."/>
            <person name="Kolisko M."/>
            <person name="Husnik F."/>
            <person name="Keeling P."/>
            <person name="Hampl V."/>
        </authorList>
    </citation>
    <scope>NUCLEOTIDE SEQUENCE [LARGE SCALE GENOMIC DNA]</scope>
    <source>
        <strain evidence="1">ST1C</strain>
    </source>
</reference>
<dbReference type="AlphaFoldDB" id="A0A5J4VD21"/>
<sequence length="81" mass="9195">MSSTPKWSVHVQVTDLWGGLFEVIKNSVKLDPPEPGLFANFELPKLTVNTPNTTTSEQPEMGDEIWKFFLSGQQLKLQDFE</sequence>
<accession>A0A5J4VD21</accession>
<protein>
    <submittedName>
        <fullName evidence="1">Uncharacterized protein</fullName>
    </submittedName>
</protein>
<organism evidence="1 2">
    <name type="scientific">Streblomastix strix</name>
    <dbReference type="NCBI Taxonomy" id="222440"/>
    <lineage>
        <taxon>Eukaryota</taxon>
        <taxon>Metamonada</taxon>
        <taxon>Preaxostyla</taxon>
        <taxon>Oxymonadida</taxon>
        <taxon>Streblomastigidae</taxon>
        <taxon>Streblomastix</taxon>
    </lineage>
</organism>
<comment type="caution">
    <text evidence="1">The sequence shown here is derived from an EMBL/GenBank/DDBJ whole genome shotgun (WGS) entry which is preliminary data.</text>
</comment>